<dbReference type="HOGENOM" id="CLU_1414636_0_0_12"/>
<dbReference type="KEGG" id="tpx:Turpa_0802"/>
<dbReference type="RefSeq" id="WP_014801971.1">
    <property type="nucleotide sequence ID" value="NC_018020.1"/>
</dbReference>
<accession>I4B2E6</accession>
<keyword evidence="2" id="KW-1185">Reference proteome</keyword>
<gene>
    <name evidence="1" type="ordered locus">Turpa_0802</name>
</gene>
<dbReference type="EMBL" id="CP002959">
    <property type="protein sequence ID" value="AFM11453.1"/>
    <property type="molecule type" value="Genomic_DNA"/>
</dbReference>
<dbReference type="AlphaFoldDB" id="I4B2E6"/>
<reference evidence="1 2" key="1">
    <citation type="submission" date="2012-06" db="EMBL/GenBank/DDBJ databases">
        <title>The complete chromosome of genome of Turneriella parva DSM 21527.</title>
        <authorList>
            <consortium name="US DOE Joint Genome Institute (JGI-PGF)"/>
            <person name="Lucas S."/>
            <person name="Han J."/>
            <person name="Lapidus A."/>
            <person name="Bruce D."/>
            <person name="Goodwin L."/>
            <person name="Pitluck S."/>
            <person name="Peters L."/>
            <person name="Kyrpides N."/>
            <person name="Mavromatis K."/>
            <person name="Ivanova N."/>
            <person name="Mikhailova N."/>
            <person name="Chertkov O."/>
            <person name="Detter J.C."/>
            <person name="Tapia R."/>
            <person name="Han C."/>
            <person name="Land M."/>
            <person name="Hauser L."/>
            <person name="Markowitz V."/>
            <person name="Cheng J.-F."/>
            <person name="Hugenholtz P."/>
            <person name="Woyke T."/>
            <person name="Wu D."/>
            <person name="Gronow S."/>
            <person name="Wellnitz S."/>
            <person name="Brambilla E."/>
            <person name="Klenk H.-P."/>
            <person name="Eisen J.A."/>
        </authorList>
    </citation>
    <scope>NUCLEOTIDE SEQUENCE [LARGE SCALE GENOMIC DNA]</scope>
    <source>
        <strain evidence="2">ATCC BAA-1111 / DSM 21527 / NCTC 11395 / H</strain>
    </source>
</reference>
<evidence type="ECO:0000313" key="2">
    <source>
        <dbReference type="Proteomes" id="UP000006048"/>
    </source>
</evidence>
<name>I4B2E6_TURPD</name>
<proteinExistence type="predicted"/>
<dbReference type="STRING" id="869212.Turpa_0802"/>
<sequence length="192" mass="22099">MAKTSFNILSNLTFTGKGALLEVENIIGNVTFAQGISKAIGLFQNIDREYKKAVGNDGKIVGKERTDILMQVDRFMNGIILVWKKLEMRNDNMIVIENKNVNFLMNINERNGLWDASGTVPNFFVRPVKNFQEIYNNKLTPEIVALLKRYAEASEDGIIDDDEREDLKKGMQRVLYYTFFLRTQVEKLLIHD</sequence>
<organism evidence="1 2">
    <name type="scientific">Turneriella parva (strain ATCC BAA-1111 / DSM 21527 / NCTC 11395 / H)</name>
    <name type="common">Leptospira parva</name>
    <dbReference type="NCBI Taxonomy" id="869212"/>
    <lineage>
        <taxon>Bacteria</taxon>
        <taxon>Pseudomonadati</taxon>
        <taxon>Spirochaetota</taxon>
        <taxon>Spirochaetia</taxon>
        <taxon>Leptospirales</taxon>
        <taxon>Leptospiraceae</taxon>
        <taxon>Turneriella</taxon>
    </lineage>
</organism>
<dbReference type="Proteomes" id="UP000006048">
    <property type="component" value="Chromosome"/>
</dbReference>
<protein>
    <submittedName>
        <fullName evidence="1">Uncharacterized protein</fullName>
    </submittedName>
</protein>
<evidence type="ECO:0000313" key="1">
    <source>
        <dbReference type="EMBL" id="AFM11453.1"/>
    </source>
</evidence>